<comment type="caution">
    <text evidence="2">The sequence shown here is derived from an EMBL/GenBank/DDBJ whole genome shotgun (WGS) entry which is preliminary data.</text>
</comment>
<proteinExistence type="predicted"/>
<keyword evidence="1" id="KW-0472">Membrane</keyword>
<organism evidence="2 3">
    <name type="scientific">Halobacillus locisalis</name>
    <dbReference type="NCBI Taxonomy" id="220753"/>
    <lineage>
        <taxon>Bacteria</taxon>
        <taxon>Bacillati</taxon>
        <taxon>Bacillota</taxon>
        <taxon>Bacilli</taxon>
        <taxon>Bacillales</taxon>
        <taxon>Bacillaceae</taxon>
        <taxon>Halobacillus</taxon>
    </lineage>
</organism>
<keyword evidence="1" id="KW-0812">Transmembrane</keyword>
<keyword evidence="1" id="KW-1133">Transmembrane helix</keyword>
<dbReference type="AlphaFoldDB" id="A0A838CUH0"/>
<feature type="transmembrane region" description="Helical" evidence="1">
    <location>
        <begin position="19"/>
        <end position="36"/>
    </location>
</feature>
<dbReference type="EMBL" id="JACEFG010000002">
    <property type="protein sequence ID" value="MBA2175425.1"/>
    <property type="molecule type" value="Genomic_DNA"/>
</dbReference>
<evidence type="ECO:0000256" key="1">
    <source>
        <dbReference type="SAM" id="Phobius"/>
    </source>
</evidence>
<keyword evidence="3" id="KW-1185">Reference proteome</keyword>
<dbReference type="Proteomes" id="UP000571017">
    <property type="component" value="Unassembled WGS sequence"/>
</dbReference>
<sequence length="151" mass="17432">MGETVWNLRKVKHLKKKQLVLYNLLMLFIAFLAFYIENDWSIYVLAGLTLVMSWSIIANMVYTLKTGKVLGTKASRRVQAFDRDYLGEKRWKKRKQIGTVIMILFSIGFTAFLLNIDLNSMDMDFPTDALPLFGAWGGFNAGEINRVRKLQ</sequence>
<name>A0A838CUH0_9BACI</name>
<evidence type="ECO:0000313" key="2">
    <source>
        <dbReference type="EMBL" id="MBA2175425.1"/>
    </source>
</evidence>
<feature type="transmembrane region" description="Helical" evidence="1">
    <location>
        <begin position="42"/>
        <end position="64"/>
    </location>
</feature>
<dbReference type="RefSeq" id="WP_181472437.1">
    <property type="nucleotide sequence ID" value="NZ_JACEFG010000002.1"/>
</dbReference>
<protein>
    <submittedName>
        <fullName evidence="2">Uncharacterized protein</fullName>
    </submittedName>
</protein>
<gene>
    <name evidence="2" type="ORF">H0266_11015</name>
</gene>
<feature type="transmembrane region" description="Helical" evidence="1">
    <location>
        <begin position="97"/>
        <end position="116"/>
    </location>
</feature>
<evidence type="ECO:0000313" key="3">
    <source>
        <dbReference type="Proteomes" id="UP000571017"/>
    </source>
</evidence>
<accession>A0A838CUH0</accession>
<reference evidence="2 3" key="1">
    <citation type="journal article" date="2004" name="Extremophiles">
        <title>Halobacillus locisalis sp. nov., a halophilic bacterium isolated from a marine solar saltern of the Yellow Sea in Korea.</title>
        <authorList>
            <person name="Yoon J.H."/>
            <person name="Kang K.H."/>
            <person name="Oh T.K."/>
            <person name="Park Y.H."/>
        </authorList>
    </citation>
    <scope>NUCLEOTIDE SEQUENCE [LARGE SCALE GENOMIC DNA]</scope>
    <source>
        <strain evidence="2 3">KCTC 3788</strain>
    </source>
</reference>